<name>A0A151WJL1_9HYME</name>
<reference evidence="2 3" key="1">
    <citation type="submission" date="2015-09" db="EMBL/GenBank/DDBJ databases">
        <title>Trachymyrmex zeteki WGS genome.</title>
        <authorList>
            <person name="Nygaard S."/>
            <person name="Hu H."/>
            <person name="Boomsma J."/>
            <person name="Zhang G."/>
        </authorList>
    </citation>
    <scope>NUCLEOTIDE SEQUENCE [LARGE SCALE GENOMIC DNA]</scope>
    <source>
        <strain evidence="2">Tzet28-1</strain>
        <tissue evidence="2">Whole body</tissue>
    </source>
</reference>
<feature type="region of interest" description="Disordered" evidence="1">
    <location>
        <begin position="37"/>
        <end position="83"/>
    </location>
</feature>
<evidence type="ECO:0000256" key="1">
    <source>
        <dbReference type="SAM" id="MobiDB-lite"/>
    </source>
</evidence>
<dbReference type="EMBL" id="KQ983039">
    <property type="protein sequence ID" value="KYQ48021.1"/>
    <property type="molecule type" value="Genomic_DNA"/>
</dbReference>
<gene>
    <name evidence="2" type="ORF">ALC60_12981</name>
</gene>
<accession>A0A151WJL1</accession>
<dbReference type="AlphaFoldDB" id="A0A151WJL1"/>
<proteinExistence type="predicted"/>
<evidence type="ECO:0000313" key="2">
    <source>
        <dbReference type="EMBL" id="KYQ48021.1"/>
    </source>
</evidence>
<evidence type="ECO:0000313" key="3">
    <source>
        <dbReference type="Proteomes" id="UP000075809"/>
    </source>
</evidence>
<protein>
    <submittedName>
        <fullName evidence="2">Uncharacterized protein</fullName>
    </submittedName>
</protein>
<dbReference type="Proteomes" id="UP000075809">
    <property type="component" value="Unassembled WGS sequence"/>
</dbReference>
<sequence>MCETAARQLGRANSPAKRRMIYSGNIAGAVPITALPRNEGARTFLQPPPPPSSPPPSPPPPPPPPPSTSMPPVSPCPSSCAPS</sequence>
<feature type="compositionally biased region" description="Pro residues" evidence="1">
    <location>
        <begin position="46"/>
        <end position="75"/>
    </location>
</feature>
<organism evidence="2 3">
    <name type="scientific">Mycetomoellerius zeteki</name>
    <dbReference type="NCBI Taxonomy" id="64791"/>
    <lineage>
        <taxon>Eukaryota</taxon>
        <taxon>Metazoa</taxon>
        <taxon>Ecdysozoa</taxon>
        <taxon>Arthropoda</taxon>
        <taxon>Hexapoda</taxon>
        <taxon>Insecta</taxon>
        <taxon>Pterygota</taxon>
        <taxon>Neoptera</taxon>
        <taxon>Endopterygota</taxon>
        <taxon>Hymenoptera</taxon>
        <taxon>Apocrita</taxon>
        <taxon>Aculeata</taxon>
        <taxon>Formicoidea</taxon>
        <taxon>Formicidae</taxon>
        <taxon>Myrmicinae</taxon>
        <taxon>Mycetomoellerius</taxon>
    </lineage>
</organism>
<keyword evidence="3" id="KW-1185">Reference proteome</keyword>